<dbReference type="Gene3D" id="3.30.1490.120">
    <property type="entry name" value="RNA polymerase Rpb7-like, N-terminal domain"/>
    <property type="match status" value="1"/>
</dbReference>
<evidence type="ECO:0000256" key="1">
    <source>
        <dbReference type="ARBA" id="ARBA00022478"/>
    </source>
</evidence>
<dbReference type="InterPro" id="IPR036898">
    <property type="entry name" value="RNA_pol_Rpb7-like_N_sf"/>
</dbReference>
<gene>
    <name evidence="3" type="ORF">C5167_023858</name>
</gene>
<keyword evidence="1" id="KW-0240">DNA-directed RNA polymerase</keyword>
<accession>A0A4Y7JQ52</accession>
<dbReference type="GO" id="GO:0000428">
    <property type="term" value="C:DNA-directed RNA polymerase complex"/>
    <property type="evidence" value="ECO:0007669"/>
    <property type="project" value="UniProtKB-KW"/>
</dbReference>
<name>A0A4Y7JQ52_PAPSO</name>
<dbReference type="EMBL" id="CM010719">
    <property type="protein sequence ID" value="RZC62081.1"/>
    <property type="molecule type" value="Genomic_DNA"/>
</dbReference>
<sequence>MGHRSPLTLKGDGNDFRLDITVTWWWNVAVPAKQLHGEGLLLQEAIILQLLEDFSDHKATSEYGYFVAPTSLERVGDGKVRRRSLPRCFQLYHLQTNQGRDPMRRCNLYCETGGLPKLWSH</sequence>
<evidence type="ECO:0000256" key="2">
    <source>
        <dbReference type="ARBA" id="ARBA00023163"/>
    </source>
</evidence>
<keyword evidence="4" id="KW-1185">Reference proteome</keyword>
<evidence type="ECO:0000313" key="3">
    <source>
        <dbReference type="EMBL" id="RZC62081.1"/>
    </source>
</evidence>
<organism evidence="3 4">
    <name type="scientific">Papaver somniferum</name>
    <name type="common">Opium poppy</name>
    <dbReference type="NCBI Taxonomy" id="3469"/>
    <lineage>
        <taxon>Eukaryota</taxon>
        <taxon>Viridiplantae</taxon>
        <taxon>Streptophyta</taxon>
        <taxon>Embryophyta</taxon>
        <taxon>Tracheophyta</taxon>
        <taxon>Spermatophyta</taxon>
        <taxon>Magnoliopsida</taxon>
        <taxon>Ranunculales</taxon>
        <taxon>Papaveraceae</taxon>
        <taxon>Papaveroideae</taxon>
        <taxon>Papaver</taxon>
    </lineage>
</organism>
<proteinExistence type="predicted"/>
<dbReference type="SUPFAM" id="SSF88798">
    <property type="entry name" value="N-terminal, heterodimerisation domain of RBP7 (RpoE)"/>
    <property type="match status" value="1"/>
</dbReference>
<reference evidence="3 4" key="1">
    <citation type="journal article" date="2018" name="Science">
        <title>The opium poppy genome and morphinan production.</title>
        <authorList>
            <person name="Guo L."/>
            <person name="Winzer T."/>
            <person name="Yang X."/>
            <person name="Li Y."/>
            <person name="Ning Z."/>
            <person name="He Z."/>
            <person name="Teodor R."/>
            <person name="Lu Y."/>
            <person name="Bowser T.A."/>
            <person name="Graham I.A."/>
            <person name="Ye K."/>
        </authorList>
    </citation>
    <scope>NUCLEOTIDE SEQUENCE [LARGE SCALE GENOMIC DNA]</scope>
    <source>
        <strain evidence="4">cv. HN1</strain>
        <tissue evidence="3">Leaves</tissue>
    </source>
</reference>
<evidence type="ECO:0000313" key="4">
    <source>
        <dbReference type="Proteomes" id="UP000316621"/>
    </source>
</evidence>
<keyword evidence="2" id="KW-0804">Transcription</keyword>
<dbReference type="STRING" id="3469.A0A4Y7JQ52"/>
<dbReference type="Proteomes" id="UP000316621">
    <property type="component" value="Chromosome 5"/>
</dbReference>
<dbReference type="Gramene" id="RZC62081">
    <property type="protein sequence ID" value="RZC62081"/>
    <property type="gene ID" value="C5167_023858"/>
</dbReference>
<dbReference type="AlphaFoldDB" id="A0A4Y7JQ52"/>
<protein>
    <submittedName>
        <fullName evidence="3">Uncharacterized protein</fullName>
    </submittedName>
</protein>